<reference evidence="3" key="1">
    <citation type="journal article" date="2013" name="Science">
        <title>Genomic diversity and evolution of the head crest in the rock pigeon.</title>
        <authorList>
            <person name="Shapiro M.D."/>
            <person name="Kronenberg Z."/>
            <person name="Li C."/>
            <person name="Domyan E.T."/>
            <person name="Pan H."/>
            <person name="Campbell M."/>
            <person name="Tan H."/>
            <person name="Huff C.D."/>
            <person name="Hu H."/>
            <person name="Vickrey A.I."/>
            <person name="Nielsen S.C."/>
            <person name="Stringham S.A."/>
            <person name="Hu H."/>
            <person name="Willerslev E."/>
            <person name="Gilbert M.T."/>
            <person name="Yandell M."/>
            <person name="Zhang G."/>
            <person name="Wang J."/>
        </authorList>
    </citation>
    <scope>NUCLEOTIDE SEQUENCE [LARGE SCALE GENOMIC DNA]</scope>
    <source>
        <tissue evidence="3">Blood</tissue>
    </source>
</reference>
<dbReference type="eggNOG" id="ENOG502QR6X">
    <property type="taxonomic scope" value="Eukaryota"/>
</dbReference>
<dbReference type="SUPFAM" id="SSF51045">
    <property type="entry name" value="WW domain"/>
    <property type="match status" value="1"/>
</dbReference>
<dbReference type="GO" id="GO:0005096">
    <property type="term" value="F:GTPase activator activity"/>
    <property type="evidence" value="ECO:0007669"/>
    <property type="project" value="TreeGrafter"/>
</dbReference>
<feature type="compositionally biased region" description="Basic and acidic residues" evidence="1">
    <location>
        <begin position="140"/>
        <end position="149"/>
    </location>
</feature>
<evidence type="ECO:0000259" key="2">
    <source>
        <dbReference type="PROSITE" id="PS50020"/>
    </source>
</evidence>
<organism evidence="3">
    <name type="scientific">Columba livia</name>
    <name type="common">Rock dove</name>
    <dbReference type="NCBI Taxonomy" id="8932"/>
    <lineage>
        <taxon>Eukaryota</taxon>
        <taxon>Metazoa</taxon>
        <taxon>Chordata</taxon>
        <taxon>Craniata</taxon>
        <taxon>Vertebrata</taxon>
        <taxon>Euteleostomi</taxon>
        <taxon>Archelosauria</taxon>
        <taxon>Archosauria</taxon>
        <taxon>Dinosauria</taxon>
        <taxon>Saurischia</taxon>
        <taxon>Theropoda</taxon>
        <taxon>Coelurosauria</taxon>
        <taxon>Aves</taxon>
        <taxon>Neognathae</taxon>
        <taxon>Neoaves</taxon>
        <taxon>Columbimorphae</taxon>
        <taxon>Columbiformes</taxon>
        <taxon>Columbidae</taxon>
        <taxon>Columba</taxon>
    </lineage>
</organism>
<sequence length="411" mass="45256">MLPGSVAWAATPSCGVVLQKKLEWVEIIEPRTRERMYANLITGECVWDPPAGVRIKRTNENQWWELFDPNTSRFYYYNATTQRTVWHRPQNCDIIPLAKLQTLKQNTESPRASTENSPGRSSNVSREGSTSSSLEQELEGSEKAQEQRSSRPSTQYTVVKEETESVAGKAIGSAVSAPKLILLIHLAHRTCGRPFGEEIVPTSNLNLPWRNLRPFPLLLALVPGEQSLTPLAPSSFQAVQRSEGLPSAPVLQLNPPGPSATPITLVLQHLQNPPGMGLEAEHDSCEMATRAAADMSDGFYVTSLSFSTLSESVCGYWAMQKLFVVRNLWRRLGGGRGGLLLGAYDVTHGGLCYATNSFKAEKQTFGTIVTKSVKEEDEDLFAPSSHSTTFPGDATGRFYNSITTEEDVPMH</sequence>
<feature type="domain" description="WW" evidence="2">
    <location>
        <begin position="57"/>
        <end position="91"/>
    </location>
</feature>
<proteinExistence type="predicted"/>
<dbReference type="FunFam" id="2.20.70.10:FF:000022">
    <property type="entry name" value="Rho GTPase activating protein 39"/>
    <property type="match status" value="1"/>
</dbReference>
<accession>R7VMS6</accession>
<feature type="region of interest" description="Disordered" evidence="1">
    <location>
        <begin position="392"/>
        <end position="411"/>
    </location>
</feature>
<gene>
    <name evidence="3" type="ORF">A306_15567</name>
</gene>
<dbReference type="EMBL" id="KB376213">
    <property type="protein sequence ID" value="EMC77253.1"/>
    <property type="molecule type" value="Genomic_DNA"/>
</dbReference>
<feature type="region of interest" description="Disordered" evidence="1">
    <location>
        <begin position="105"/>
        <end position="159"/>
    </location>
</feature>
<dbReference type="InterPro" id="IPR036020">
    <property type="entry name" value="WW_dom_sf"/>
</dbReference>
<dbReference type="Gene3D" id="2.20.70.10">
    <property type="match status" value="1"/>
</dbReference>
<protein>
    <recommendedName>
        <fullName evidence="2">WW domain-containing protein</fullName>
    </recommendedName>
</protein>
<name>R7VMS6_COLLI</name>
<evidence type="ECO:0000313" key="3">
    <source>
        <dbReference type="EMBL" id="EMC77253.1"/>
    </source>
</evidence>
<dbReference type="PROSITE" id="PS50020">
    <property type="entry name" value="WW_DOMAIN_2"/>
    <property type="match status" value="1"/>
</dbReference>
<feature type="compositionally biased region" description="Polar residues" evidence="1">
    <location>
        <begin position="105"/>
        <end position="126"/>
    </location>
</feature>
<dbReference type="PANTHER" id="PTHR45876:SF1">
    <property type="entry name" value="RHO GTPASE-ACTIVATING PROTEIN 39"/>
    <property type="match status" value="1"/>
</dbReference>
<dbReference type="SMART" id="SM00456">
    <property type="entry name" value="WW"/>
    <property type="match status" value="2"/>
</dbReference>
<evidence type="ECO:0000256" key="1">
    <source>
        <dbReference type="SAM" id="MobiDB-lite"/>
    </source>
</evidence>
<dbReference type="InterPro" id="IPR001202">
    <property type="entry name" value="WW_dom"/>
</dbReference>
<dbReference type="AlphaFoldDB" id="R7VMS6"/>
<dbReference type="PANTHER" id="PTHR45876">
    <property type="entry name" value="FI04035P"/>
    <property type="match status" value="1"/>
</dbReference>
<dbReference type="GO" id="GO:0005737">
    <property type="term" value="C:cytoplasm"/>
    <property type="evidence" value="ECO:0007669"/>
    <property type="project" value="TreeGrafter"/>
</dbReference>